<protein>
    <submittedName>
        <fullName evidence="2">Secreted protein 84</fullName>
    </submittedName>
</protein>
<name>A0A142BYI6_9ACAR</name>
<sequence>MKSVLIVITLLVSTAYVESKSNSELLDQLHDLFVEASKRHNQAALDLVNDAISTVNMALVQMTSAKDQATKDLFQSHIDFVQDDLSKLEKMVKQEIKTRGFMSRMHGAFNYASSKAALLTEKVHSIFSHATKSGLGGLVALFEPFFEKVINNPNIKQMIGGLETITSALEQLNKMTGGMFQPLNAVTDILSNIEASGKLFEEMSAANSSDAIADAMINTLASAKSSHAHRIEKALDYVCNGLEDAEQSL</sequence>
<dbReference type="EMBL" id="KT156791">
    <property type="protein sequence ID" value="AMP43478.1"/>
    <property type="molecule type" value="mRNA"/>
</dbReference>
<accession>A0A142BYI6</accession>
<feature type="chain" id="PRO_5007493140" evidence="1">
    <location>
        <begin position="20"/>
        <end position="249"/>
    </location>
</feature>
<organism evidence="2">
    <name type="scientific">Tetranychus evansi</name>
    <name type="common">red spider mite</name>
    <dbReference type="NCBI Taxonomy" id="178897"/>
    <lineage>
        <taxon>Eukaryota</taxon>
        <taxon>Metazoa</taxon>
        <taxon>Ecdysozoa</taxon>
        <taxon>Arthropoda</taxon>
        <taxon>Chelicerata</taxon>
        <taxon>Arachnida</taxon>
        <taxon>Acari</taxon>
        <taxon>Acariformes</taxon>
        <taxon>Trombidiformes</taxon>
        <taxon>Prostigmata</taxon>
        <taxon>Eleutherengona</taxon>
        <taxon>Raphignathae</taxon>
        <taxon>Tetranychoidea</taxon>
        <taxon>Tetranychidae</taxon>
        <taxon>Tetranychus</taxon>
    </lineage>
</organism>
<keyword evidence="1" id="KW-0732">Signal</keyword>
<reference evidence="2" key="1">
    <citation type="journal article" date="2016" name="Plant J.">
        <title>Salivary proteins of spider mites suppress defenses in Nicotiana benthamiana and promote mite reproduction.</title>
        <authorList>
            <person name="Villarroel C.A."/>
            <person name="Jonckheere W."/>
            <person name="Alba J.M."/>
            <person name="Glas J.J."/>
            <person name="Dermauw W."/>
            <person name="Haring M.A."/>
            <person name="Van Leeuwen T."/>
            <person name="Schuurink R.C."/>
            <person name="Kant M.R."/>
        </authorList>
    </citation>
    <scope>NUCLEOTIDE SEQUENCE</scope>
</reference>
<proteinExistence type="evidence at transcript level"/>
<dbReference type="AlphaFoldDB" id="A0A142BYI6"/>
<evidence type="ECO:0000256" key="1">
    <source>
        <dbReference type="SAM" id="SignalP"/>
    </source>
</evidence>
<evidence type="ECO:0000313" key="2">
    <source>
        <dbReference type="EMBL" id="AMP43478.1"/>
    </source>
</evidence>
<feature type="signal peptide" evidence="1">
    <location>
        <begin position="1"/>
        <end position="19"/>
    </location>
</feature>